<dbReference type="InterPro" id="IPR044736">
    <property type="entry name" value="Gid1/RanBPM/SPLA_SPRY"/>
</dbReference>
<feature type="repeat" description="ANK" evidence="4">
    <location>
        <begin position="1264"/>
        <end position="1294"/>
    </location>
</feature>
<feature type="region of interest" description="Disordered" evidence="5">
    <location>
        <begin position="32"/>
        <end position="53"/>
    </location>
</feature>
<dbReference type="InterPro" id="IPR056884">
    <property type="entry name" value="NPHP3-like_N"/>
</dbReference>
<feature type="repeat" description="ANK" evidence="4">
    <location>
        <begin position="1525"/>
        <end position="1557"/>
    </location>
</feature>
<dbReference type="InterPro" id="IPR027417">
    <property type="entry name" value="P-loop_NTPase"/>
</dbReference>
<organism evidence="7 8">
    <name type="scientific">Orbilia ellipsospora</name>
    <dbReference type="NCBI Taxonomy" id="2528407"/>
    <lineage>
        <taxon>Eukaryota</taxon>
        <taxon>Fungi</taxon>
        <taxon>Dikarya</taxon>
        <taxon>Ascomycota</taxon>
        <taxon>Pezizomycotina</taxon>
        <taxon>Orbiliomycetes</taxon>
        <taxon>Orbiliales</taxon>
        <taxon>Orbiliaceae</taxon>
        <taxon>Orbilia</taxon>
    </lineage>
</organism>
<dbReference type="Pfam" id="PF24883">
    <property type="entry name" value="NPHP3_N"/>
    <property type="match status" value="1"/>
</dbReference>
<dbReference type="SUPFAM" id="SSF48403">
    <property type="entry name" value="Ankyrin repeat"/>
    <property type="match status" value="3"/>
</dbReference>
<evidence type="ECO:0000259" key="6">
    <source>
        <dbReference type="PROSITE" id="PS50188"/>
    </source>
</evidence>
<dbReference type="SUPFAM" id="SSF52540">
    <property type="entry name" value="P-loop containing nucleoside triphosphate hydrolases"/>
    <property type="match status" value="1"/>
</dbReference>
<dbReference type="EMBL" id="JAVHJO010000002">
    <property type="protein sequence ID" value="KAK6542310.1"/>
    <property type="molecule type" value="Genomic_DNA"/>
</dbReference>
<feature type="repeat" description="ANK" evidence="4">
    <location>
        <begin position="962"/>
        <end position="994"/>
    </location>
</feature>
<sequence>MVPETNLKFLSKNQNDSRYLICLVGISPPNFQGGHHDKQQKSEASTSPSENREKDLVEIREIIPSLVPEALVTEYSAYGTSRDVQEGPDLSGHDDSTQTAYLSSDSIHTRALELLNLLRNAFCLATHPWKRILLAGYEFGGLIIKQVFMGQPDETRDLASWDDLFASIIRSSGIKYHGRMAHVLAGLSNDALVVSSRFHRFITRYTIVHMREALTVDQISDLVIDAGTNKDLDPKSRVGDLRNWFRFDKNNIDELEGLRSCFAPLSLLSKDNRTDGESEELCLNFLEMLSPSRLSIYEIDDDSELGYIADLEDVYFKHLHQLDTDTASAKKLIQIIGPPEHGKSSLLKIIRQKLREKVPTVILEYWTEHSSNTGDQTSIYDILVVFIRQMISQNPASFSLIFHLVAEYFEGDAWTQSNLQSIFDTLLSNLGLAILVVVQNLGNLSEEVQGWFQQLGLSLDRLNLKYHFLISSDKSAASLTSGPSGILDLGVGLNQANQAFLRAKLRALANDIPYFKSLRNEEREWIRQVLETNVNSMGDSLMLADLYIRYLTSRIPNLSNRNSVELEIERSPKTRQKLFEHQVKELKGQIETTLHWSTLLLSWVLNTFRPLNIQELAVALAIQLGNKDISELDGRVCRDMISDIKRYLGLFIRTDNEMVFLLGSKTEFTTMLSGLGDEQTVQILGHEELSKYCLNYLTAILLQTKDDRNLWERCQSQASRAWAHEIADIEHSNLGFLDYAVRFWPQHYSNAVKSRLDDSLDDEVIAFLTNTDICSKWFQLYLSANGCLYKESQEARLLESSIGRNETSGSGSETDGLYIARYLGLRSVVSKLTDKTDVVKGDVAYQEVTITRGKWVRRAIFSGTTGEAAKDFLNAVICNDGDAEIQRLMESETFTSDKTSHLFIAAQSGILSSTKLLSDGAKIQETNASGRTAMHFAVLGGNIDVVSHLQQIGVSVDQKDATGETPLLLATKVGNLELAKLLIASGADCTIEDSNKKVPLEYAIIRLQLQTASEANLQVLDAFLGIEYSPSRLSSILRTASTSGNILIFQKLLEAWKSQVDNVISMQDDEGRTVLHLAASTGQKIIVETLLKTTIDLGIRDNSGFLPQHWAAKHGHLEVLKILPDCLENDDWPLLYLASEAGQFLVVQYLLSQKFHSPNTRGEDKERSPLIIATIQGHAEILKLLLASGGDPDTDGKDRRTPLHEAVEKGYMEVCRNLINAKADVNARDIQRRTPLHIATAAGNSSIVELLLESGADSNVTNRKQSTPLHLGIKHSEIVRLLLKHGADMEAKNSIQRTPLMLACASGYDISVEVLLQNGAAINEVDETGFTALFLAAKEGHLKIVEMFSKIPESLPIALRKAIRVDDTETFRTILDLIPAPKDILEMKNFNCPLLVDAIFDCRWDIVDIILAIAIPDNSSALDYTDGFQQTPLFIAVHMGSPRVVKTLLDAKANPELGDEAQSTPLHASANRYEMAQLLLSYNANINCQQKNKYTPLMLAVSWGAADTTEMFLANNADTEIANTKGETALHIAARQGNTAILKLLLQKGADVAKRTVRNKTALHLTLKSGVPDAVRLLLDNGANLEDYASKRKTSLYFAAAGGEEVLKVVLEAGKERGPELWTHQQIEDALLSACGNVKIESIKILLNEHPWLSANNNLDECSVRLIPRKIEAETDLPFKLLDLGLDPFKRWGEKNVSSFELAVVSAHEIRNQFLKACISRVGEDLSSFGNGFRVLRNAIELKSEEMWEKFKRLQGEASRVVDDDNWTLDHHLLQAGDTFPIKPPKIPGQVSQGPKTWTMPYLWRRWSLDQDLDSRFEFENDCTEIAFKLRAIWDSGGNRTWDEVSIRSDHPFPPRGMGRNYFEIEIQKPRPCDIIPLPLPYEEQYELRVYVGFCGEFSFLANAACGWKIWSVGYHGDDAKIYTRSPSGKLVHDTDDKYKYGFGNIVGCGINHEKGEYFFTLDGKVVATFEDDMIFRKMYPVVGHVGQPCKIRVNFGDRSFAWEEGNT</sequence>
<dbReference type="EC" id="2.3.1.225" evidence="1"/>
<keyword evidence="2" id="KW-0677">Repeat</keyword>
<dbReference type="SMART" id="SM00248">
    <property type="entry name" value="ANK"/>
    <property type="match status" value="18"/>
</dbReference>
<accession>A0AAV9XKJ2</accession>
<dbReference type="Proteomes" id="UP001365542">
    <property type="component" value="Unassembled WGS sequence"/>
</dbReference>
<feature type="repeat" description="ANK" evidence="4">
    <location>
        <begin position="1558"/>
        <end position="1590"/>
    </location>
</feature>
<dbReference type="InterPro" id="IPR001870">
    <property type="entry name" value="B30.2/SPRY"/>
</dbReference>
<evidence type="ECO:0000256" key="2">
    <source>
        <dbReference type="ARBA" id="ARBA00022737"/>
    </source>
</evidence>
<evidence type="ECO:0000256" key="1">
    <source>
        <dbReference type="ARBA" id="ARBA00012210"/>
    </source>
</evidence>
<dbReference type="PROSITE" id="PS50188">
    <property type="entry name" value="B302_SPRY"/>
    <property type="match status" value="1"/>
</dbReference>
<reference evidence="7 8" key="1">
    <citation type="submission" date="2019-10" db="EMBL/GenBank/DDBJ databases">
        <authorList>
            <person name="Palmer J.M."/>
        </authorList>
    </citation>
    <scope>NUCLEOTIDE SEQUENCE [LARGE SCALE GENOMIC DNA]</scope>
    <source>
        <strain evidence="7 8">TWF694</strain>
    </source>
</reference>
<evidence type="ECO:0000313" key="7">
    <source>
        <dbReference type="EMBL" id="KAK6542310.1"/>
    </source>
</evidence>
<dbReference type="Gene3D" id="2.60.120.920">
    <property type="match status" value="1"/>
</dbReference>
<dbReference type="SUPFAM" id="SSF49899">
    <property type="entry name" value="Concanavalin A-like lectins/glucanases"/>
    <property type="match status" value="1"/>
</dbReference>
<dbReference type="PROSITE" id="PS50297">
    <property type="entry name" value="ANK_REP_REGION"/>
    <property type="match status" value="9"/>
</dbReference>
<evidence type="ECO:0000313" key="8">
    <source>
        <dbReference type="Proteomes" id="UP001365542"/>
    </source>
</evidence>
<feature type="repeat" description="ANK" evidence="4">
    <location>
        <begin position="929"/>
        <end position="961"/>
    </location>
</feature>
<feature type="repeat" description="ANK" evidence="4">
    <location>
        <begin position="1070"/>
        <end position="1102"/>
    </location>
</feature>
<dbReference type="InterPro" id="IPR002110">
    <property type="entry name" value="Ankyrin_rpt"/>
</dbReference>
<dbReference type="InterPro" id="IPR013320">
    <property type="entry name" value="ConA-like_dom_sf"/>
</dbReference>
<feature type="repeat" description="ANK" evidence="4">
    <location>
        <begin position="1165"/>
        <end position="1197"/>
    </location>
</feature>
<dbReference type="PRINTS" id="PR01415">
    <property type="entry name" value="ANKYRIN"/>
</dbReference>
<evidence type="ECO:0000256" key="3">
    <source>
        <dbReference type="ARBA" id="ARBA00023043"/>
    </source>
</evidence>
<feature type="repeat" description="ANK" evidence="4">
    <location>
        <begin position="1492"/>
        <end position="1524"/>
    </location>
</feature>
<dbReference type="Pfam" id="PF12796">
    <property type="entry name" value="Ank_2"/>
    <property type="match status" value="7"/>
</dbReference>
<dbReference type="InterPro" id="IPR003877">
    <property type="entry name" value="SPRY_dom"/>
</dbReference>
<feature type="repeat" description="ANK" evidence="4">
    <location>
        <begin position="1295"/>
        <end position="1327"/>
    </location>
</feature>
<dbReference type="Pfam" id="PF00023">
    <property type="entry name" value="Ank"/>
    <property type="match status" value="1"/>
</dbReference>
<name>A0AAV9XKJ2_9PEZI</name>
<dbReference type="GO" id="GO:0019706">
    <property type="term" value="F:protein-cysteine S-palmitoyltransferase activity"/>
    <property type="evidence" value="ECO:0007669"/>
    <property type="project" value="UniProtKB-EC"/>
</dbReference>
<keyword evidence="8" id="KW-1185">Reference proteome</keyword>
<keyword evidence="3 4" id="KW-0040">ANK repeat</keyword>
<feature type="repeat" description="ANK" evidence="4">
    <location>
        <begin position="1198"/>
        <end position="1230"/>
    </location>
</feature>
<gene>
    <name evidence="7" type="ORF">TWF694_006270</name>
</gene>
<evidence type="ECO:0000256" key="4">
    <source>
        <dbReference type="PROSITE-ProRule" id="PRU00023"/>
    </source>
</evidence>
<dbReference type="PANTHER" id="PTHR24161">
    <property type="entry name" value="ANK_REP_REGION DOMAIN-CONTAINING PROTEIN-RELATED"/>
    <property type="match status" value="1"/>
</dbReference>
<evidence type="ECO:0000256" key="5">
    <source>
        <dbReference type="SAM" id="MobiDB-lite"/>
    </source>
</evidence>
<dbReference type="CDD" id="cd12885">
    <property type="entry name" value="SPRY_RanBP_like"/>
    <property type="match status" value="1"/>
</dbReference>
<feature type="repeat" description="ANK" evidence="4">
    <location>
        <begin position="1231"/>
        <end position="1263"/>
    </location>
</feature>
<protein>
    <recommendedName>
        <fullName evidence="1">protein S-acyltransferase</fullName>
        <ecNumber evidence="1">2.3.1.225</ecNumber>
    </recommendedName>
</protein>
<dbReference type="Gene3D" id="1.25.40.20">
    <property type="entry name" value="Ankyrin repeat-containing domain"/>
    <property type="match status" value="4"/>
</dbReference>
<dbReference type="InterPro" id="IPR036770">
    <property type="entry name" value="Ankyrin_rpt-contain_sf"/>
</dbReference>
<feature type="domain" description="B30.2/SPRY" evidence="6">
    <location>
        <begin position="1785"/>
        <end position="2001"/>
    </location>
</feature>
<dbReference type="Pfam" id="PF00622">
    <property type="entry name" value="SPRY"/>
    <property type="match status" value="1"/>
</dbReference>
<feature type="repeat" description="ANK" evidence="4">
    <location>
        <begin position="1428"/>
        <end position="1460"/>
    </location>
</feature>
<dbReference type="InterPro" id="IPR043136">
    <property type="entry name" value="B30.2/SPRY_sf"/>
</dbReference>
<comment type="caution">
    <text evidence="7">The sequence shown here is derived from an EMBL/GenBank/DDBJ whole genome shotgun (WGS) entry which is preliminary data.</text>
</comment>
<dbReference type="PANTHER" id="PTHR24161:SF85">
    <property type="entry name" value="PALMITOYLTRANSFERASE HIP14"/>
    <property type="match status" value="1"/>
</dbReference>
<dbReference type="PROSITE" id="PS50088">
    <property type="entry name" value="ANK_REPEAT"/>
    <property type="match status" value="12"/>
</dbReference>
<proteinExistence type="predicted"/>